<evidence type="ECO:0000256" key="3">
    <source>
        <dbReference type="ARBA" id="ARBA00022481"/>
    </source>
</evidence>
<dbReference type="InterPro" id="IPR004089">
    <property type="entry name" value="MCPsignal_dom"/>
</dbReference>
<keyword evidence="7 13" id="KW-1133">Transmembrane helix</keyword>
<dbReference type="PANTHER" id="PTHR43531">
    <property type="entry name" value="PROTEIN ICFG"/>
    <property type="match status" value="1"/>
</dbReference>
<keyword evidence="16" id="KW-1185">Reference proteome</keyword>
<keyword evidence="6 13" id="KW-0812">Transmembrane</keyword>
<comment type="caution">
    <text evidence="15">The sequence shown here is derived from an EMBL/GenBank/DDBJ whole genome shotgun (WGS) entry which is preliminary data.</text>
</comment>
<dbReference type="InterPro" id="IPR051310">
    <property type="entry name" value="MCP_chemotaxis"/>
</dbReference>
<keyword evidence="2" id="KW-1003">Cell membrane</keyword>
<dbReference type="RefSeq" id="WP_131406183.1">
    <property type="nucleotide sequence ID" value="NZ_SJOP01000001.1"/>
</dbReference>
<sequence>MHFIRNLKIKVAMLAILVIFTLLWGGVSFFSLHALSGLTEEVELTNVQQVNGDIINNASDRYYQVKLLMDRALVFQANNDTQNYQQTLERIGKDIDFLQSGLNQFKVTDHANISTNSTDNIYNSSLTLFNQAITPMFAAVKANNVESYNQLSKAQFSPLRSGFSQAIVAYNQEIHDLKSAANTRIANWVSLTRTIIIVAMIIGLAMLVMSERYLALCLARPLEWVKQHLQVLSVGKLDKPTKNLGNNEVGQLIPYLETMQNNWVQTVTQIRNSAGEIYQGASEIASGNTDLSSRTEEQAAALTQTAASMEELSAVVKQNADNASEASSLAKTASAAVNKGEERVQAVIASMKNITSSSQKITDIINVIDSIAFQTNILALNAAVEAARAGEQGRGFAVVASEVRNLAQRSAGAAKEIKTLIDESVTNVNNGFDQVTLTGESMDNILRSVTSVTDIMGEIASASIEQSKGIGQVGTAISQMDSVTQQNAALVEESSATSGSLEQQAFQLTEIVSVFKLPGDAAQPGNASKPTANAPKAGSALRRPALAGASKAPENDWEAF</sequence>
<evidence type="ECO:0000313" key="16">
    <source>
        <dbReference type="Proteomes" id="UP000291793"/>
    </source>
</evidence>
<evidence type="ECO:0000256" key="10">
    <source>
        <dbReference type="ARBA" id="ARBA00029447"/>
    </source>
</evidence>
<dbReference type="CDD" id="cd11386">
    <property type="entry name" value="MCP_signal"/>
    <property type="match status" value="1"/>
</dbReference>
<dbReference type="PANTHER" id="PTHR43531:SF14">
    <property type="entry name" value="METHYL-ACCEPTING CHEMOTAXIS PROTEIN I-RELATED"/>
    <property type="match status" value="1"/>
</dbReference>
<evidence type="ECO:0000256" key="1">
    <source>
        <dbReference type="ARBA" id="ARBA00004429"/>
    </source>
</evidence>
<accession>A0A4R0HW20</accession>
<evidence type="ECO:0000256" key="5">
    <source>
        <dbReference type="ARBA" id="ARBA00022519"/>
    </source>
</evidence>
<name>A0A4R0HW20_9ENTR</name>
<dbReference type="InterPro" id="IPR003122">
    <property type="entry name" value="Tar_rcpt_lig-bd"/>
</dbReference>
<comment type="subcellular location">
    <subcellularLocation>
        <location evidence="1">Cell inner membrane</location>
        <topology evidence="1">Multi-pass membrane protein</topology>
    </subcellularLocation>
</comment>
<evidence type="ECO:0000313" key="15">
    <source>
        <dbReference type="EMBL" id="TCC14838.1"/>
    </source>
</evidence>
<evidence type="ECO:0000259" key="14">
    <source>
        <dbReference type="PROSITE" id="PS50111"/>
    </source>
</evidence>
<dbReference type="PRINTS" id="PR00260">
    <property type="entry name" value="CHEMTRNSDUCR"/>
</dbReference>
<keyword evidence="9 11" id="KW-0807">Transducer</keyword>
<dbReference type="SMART" id="SM00283">
    <property type="entry name" value="MA"/>
    <property type="match status" value="1"/>
</dbReference>
<evidence type="ECO:0000256" key="7">
    <source>
        <dbReference type="ARBA" id="ARBA00022989"/>
    </source>
</evidence>
<keyword evidence="5" id="KW-0997">Cell inner membrane</keyword>
<dbReference type="OrthoDB" id="6167817at2"/>
<keyword evidence="4" id="KW-0145">Chemotaxis</keyword>
<gene>
    <name evidence="15" type="ORF">E0L21_00840</name>
</gene>
<proteinExistence type="inferred from homology"/>
<dbReference type="GO" id="GO:0005886">
    <property type="term" value="C:plasma membrane"/>
    <property type="evidence" value="ECO:0007669"/>
    <property type="project" value="UniProtKB-SubCell"/>
</dbReference>
<keyword evidence="8 13" id="KW-0472">Membrane</keyword>
<feature type="domain" description="Methyl-accepting transducer" evidence="14">
    <location>
        <begin position="273"/>
        <end position="502"/>
    </location>
</feature>
<feature type="region of interest" description="Disordered" evidence="12">
    <location>
        <begin position="520"/>
        <end position="560"/>
    </location>
</feature>
<dbReference type="SUPFAM" id="SSF58104">
    <property type="entry name" value="Methyl-accepting chemotaxis protein (MCP) signaling domain"/>
    <property type="match status" value="1"/>
</dbReference>
<dbReference type="GO" id="GO:0007165">
    <property type="term" value="P:signal transduction"/>
    <property type="evidence" value="ECO:0007669"/>
    <property type="project" value="UniProtKB-KW"/>
</dbReference>
<dbReference type="InterPro" id="IPR004090">
    <property type="entry name" value="Chemotax_Me-accpt_rcpt"/>
</dbReference>
<reference evidence="15 16" key="1">
    <citation type="submission" date="2019-02" db="EMBL/GenBank/DDBJ databases">
        <title>The draft genome of Kosakonia quasisacchari strain WCHKQ120001.</title>
        <authorList>
            <person name="Wang C."/>
            <person name="Feng Y."/>
            <person name="Zong Z."/>
        </authorList>
    </citation>
    <scope>NUCLEOTIDE SEQUENCE [LARGE SCALE GENOMIC DNA]</scope>
    <source>
        <strain evidence="15 16">WCHKQ120001</strain>
    </source>
</reference>
<organism evidence="15 16">
    <name type="scientific">Kosakonia quasisacchari</name>
    <dbReference type="NCBI Taxonomy" id="2529380"/>
    <lineage>
        <taxon>Bacteria</taxon>
        <taxon>Pseudomonadati</taxon>
        <taxon>Pseudomonadota</taxon>
        <taxon>Gammaproteobacteria</taxon>
        <taxon>Enterobacterales</taxon>
        <taxon>Enterobacteriaceae</taxon>
        <taxon>Kosakonia</taxon>
    </lineage>
</organism>
<evidence type="ECO:0000256" key="12">
    <source>
        <dbReference type="SAM" id="MobiDB-lite"/>
    </source>
</evidence>
<evidence type="ECO:0000256" key="6">
    <source>
        <dbReference type="ARBA" id="ARBA00022692"/>
    </source>
</evidence>
<dbReference type="Pfam" id="PF00015">
    <property type="entry name" value="MCPsignal"/>
    <property type="match status" value="1"/>
</dbReference>
<feature type="transmembrane region" description="Helical" evidence="13">
    <location>
        <begin position="12"/>
        <end position="35"/>
    </location>
</feature>
<protein>
    <submittedName>
        <fullName evidence="15">Methyl-accepting chemotaxis protein</fullName>
    </submittedName>
</protein>
<comment type="similarity">
    <text evidence="10">Belongs to the methyl-accepting chemotaxis (MCP) protein family.</text>
</comment>
<dbReference type="PROSITE" id="PS50111">
    <property type="entry name" value="CHEMOTAXIS_TRANSDUC_2"/>
    <property type="match status" value="1"/>
</dbReference>
<dbReference type="Proteomes" id="UP000291793">
    <property type="component" value="Unassembled WGS sequence"/>
</dbReference>
<evidence type="ECO:0000256" key="8">
    <source>
        <dbReference type="ARBA" id="ARBA00023136"/>
    </source>
</evidence>
<dbReference type="GO" id="GO:0004888">
    <property type="term" value="F:transmembrane signaling receptor activity"/>
    <property type="evidence" value="ECO:0007669"/>
    <property type="project" value="InterPro"/>
</dbReference>
<evidence type="ECO:0000256" key="4">
    <source>
        <dbReference type="ARBA" id="ARBA00022500"/>
    </source>
</evidence>
<dbReference type="EMBL" id="SJOP01000001">
    <property type="protein sequence ID" value="TCC14838.1"/>
    <property type="molecule type" value="Genomic_DNA"/>
</dbReference>
<keyword evidence="3" id="KW-0488">Methylation</keyword>
<evidence type="ECO:0000256" key="11">
    <source>
        <dbReference type="PROSITE-ProRule" id="PRU00284"/>
    </source>
</evidence>
<dbReference type="AlphaFoldDB" id="A0A4R0HW20"/>
<evidence type="ECO:0000256" key="13">
    <source>
        <dbReference type="SAM" id="Phobius"/>
    </source>
</evidence>
<dbReference type="GO" id="GO:0006935">
    <property type="term" value="P:chemotaxis"/>
    <property type="evidence" value="ECO:0007669"/>
    <property type="project" value="UniProtKB-KW"/>
</dbReference>
<dbReference type="Pfam" id="PF02203">
    <property type="entry name" value="TarH"/>
    <property type="match status" value="1"/>
</dbReference>
<evidence type="ECO:0000256" key="9">
    <source>
        <dbReference type="ARBA" id="ARBA00023224"/>
    </source>
</evidence>
<dbReference type="Gene3D" id="1.10.287.950">
    <property type="entry name" value="Methyl-accepting chemotaxis protein"/>
    <property type="match status" value="1"/>
</dbReference>
<evidence type="ECO:0000256" key="2">
    <source>
        <dbReference type="ARBA" id="ARBA00022475"/>
    </source>
</evidence>
<dbReference type="FunFam" id="1.10.287.950:FF:000001">
    <property type="entry name" value="Methyl-accepting chemotaxis sensory transducer"/>
    <property type="match status" value="1"/>
</dbReference>